<accession>A0ABY0MPF5</accession>
<proteinExistence type="predicted"/>
<feature type="region of interest" description="Disordered" evidence="1">
    <location>
        <begin position="21"/>
        <end position="84"/>
    </location>
</feature>
<gene>
    <name evidence="2" type="ORF">SAMN04488504_104381</name>
</gene>
<evidence type="ECO:0000313" key="2">
    <source>
        <dbReference type="EMBL" id="SDE13772.1"/>
    </source>
</evidence>
<organism evidence="2 3">
    <name type="scientific">Myxococcus virescens</name>
    <dbReference type="NCBI Taxonomy" id="83456"/>
    <lineage>
        <taxon>Bacteria</taxon>
        <taxon>Pseudomonadati</taxon>
        <taxon>Myxococcota</taxon>
        <taxon>Myxococcia</taxon>
        <taxon>Myxococcales</taxon>
        <taxon>Cystobacterineae</taxon>
        <taxon>Myxococcaceae</taxon>
        <taxon>Myxococcus</taxon>
    </lineage>
</organism>
<keyword evidence="3" id="KW-1185">Reference proteome</keyword>
<feature type="compositionally biased region" description="Low complexity" evidence="1">
    <location>
        <begin position="184"/>
        <end position="201"/>
    </location>
</feature>
<feature type="compositionally biased region" description="Basic and acidic residues" evidence="1">
    <location>
        <begin position="206"/>
        <end position="218"/>
    </location>
</feature>
<evidence type="ECO:0000313" key="3">
    <source>
        <dbReference type="Proteomes" id="UP000198717"/>
    </source>
</evidence>
<comment type="caution">
    <text evidence="2">The sequence shown here is derived from an EMBL/GenBank/DDBJ whole genome shotgun (WGS) entry which is preliminary data.</text>
</comment>
<reference evidence="2 3" key="1">
    <citation type="submission" date="2016-10" db="EMBL/GenBank/DDBJ databases">
        <authorList>
            <person name="Varghese N."/>
            <person name="Submissions S."/>
        </authorList>
    </citation>
    <scope>NUCLEOTIDE SEQUENCE [LARGE SCALE GENOMIC DNA]</scope>
    <source>
        <strain evidence="2 3">DSM 2260</strain>
    </source>
</reference>
<sequence>MTPHAHCCWTCSRLRLSPPTVSSPRFSGMRPTSRRCLSSRKTPERPCKPSSVPTPFGMGGEHSSRALVAQGPHQRATRTHGTGHPCPPYGEDALLLALAPGGVYRAVRVTPDAVRSYRTVSPLPAPCGTGGLFSVALSCESPRLAVSQHPALWSSDFPPATHDCGDRRSPGPLRHLALTTAGQGRSTPGRPPGSGTSASARAGGGPREEQRAFSRVPRESGGLLELRAGLVEPAQLAEQVSADAGQQVVALE</sequence>
<protein>
    <submittedName>
        <fullName evidence="2">Uncharacterized protein</fullName>
    </submittedName>
</protein>
<feature type="region of interest" description="Disordered" evidence="1">
    <location>
        <begin position="180"/>
        <end position="220"/>
    </location>
</feature>
<name>A0ABY0MPF5_9BACT</name>
<dbReference type="EMBL" id="FNAJ01000004">
    <property type="protein sequence ID" value="SDE13772.1"/>
    <property type="molecule type" value="Genomic_DNA"/>
</dbReference>
<evidence type="ECO:0000256" key="1">
    <source>
        <dbReference type="SAM" id="MobiDB-lite"/>
    </source>
</evidence>
<dbReference type="Proteomes" id="UP000198717">
    <property type="component" value="Unassembled WGS sequence"/>
</dbReference>